<dbReference type="InParanoid" id="A0A165FEL2"/>
<dbReference type="OrthoDB" id="2863306at2759"/>
<dbReference type="STRING" id="1353952.A0A165FEL2"/>
<dbReference type="Proteomes" id="UP000076842">
    <property type="component" value="Unassembled WGS sequence"/>
</dbReference>
<protein>
    <submittedName>
        <fullName evidence="2">Uncharacterized protein</fullName>
    </submittedName>
</protein>
<keyword evidence="1" id="KW-0732">Signal</keyword>
<feature type="signal peptide" evidence="1">
    <location>
        <begin position="1"/>
        <end position="23"/>
    </location>
</feature>
<dbReference type="EMBL" id="KV423974">
    <property type="protein sequence ID" value="KZT56631.1"/>
    <property type="molecule type" value="Genomic_DNA"/>
</dbReference>
<proteinExistence type="predicted"/>
<organism evidence="2 3">
    <name type="scientific">Calocera cornea HHB12733</name>
    <dbReference type="NCBI Taxonomy" id="1353952"/>
    <lineage>
        <taxon>Eukaryota</taxon>
        <taxon>Fungi</taxon>
        <taxon>Dikarya</taxon>
        <taxon>Basidiomycota</taxon>
        <taxon>Agaricomycotina</taxon>
        <taxon>Dacrymycetes</taxon>
        <taxon>Dacrymycetales</taxon>
        <taxon>Dacrymycetaceae</taxon>
        <taxon>Calocera</taxon>
    </lineage>
</organism>
<gene>
    <name evidence="2" type="ORF">CALCODRAFT_509304</name>
</gene>
<accession>A0A165FEL2</accession>
<evidence type="ECO:0000256" key="1">
    <source>
        <dbReference type="SAM" id="SignalP"/>
    </source>
</evidence>
<evidence type="ECO:0000313" key="3">
    <source>
        <dbReference type="Proteomes" id="UP000076842"/>
    </source>
</evidence>
<feature type="chain" id="PRO_5007857683" evidence="1">
    <location>
        <begin position="24"/>
        <end position="122"/>
    </location>
</feature>
<sequence length="122" mass="12567">MKFTTTAVAVFALVLGLAIPAKADFYANFFDDDACSVNGGIGVDIRNTGCLGEAGRGSVYIPNDGLGTTGDNQYCLVITSGSGSCTCQNVGYDFTATGFCKTLNPSDQSYRFVGGACGPDNC</sequence>
<name>A0A165FEL2_9BASI</name>
<keyword evidence="3" id="KW-1185">Reference proteome</keyword>
<reference evidence="2 3" key="1">
    <citation type="journal article" date="2016" name="Mol. Biol. Evol.">
        <title>Comparative Genomics of Early-Diverging Mushroom-Forming Fungi Provides Insights into the Origins of Lignocellulose Decay Capabilities.</title>
        <authorList>
            <person name="Nagy L.G."/>
            <person name="Riley R."/>
            <person name="Tritt A."/>
            <person name="Adam C."/>
            <person name="Daum C."/>
            <person name="Floudas D."/>
            <person name="Sun H."/>
            <person name="Yadav J.S."/>
            <person name="Pangilinan J."/>
            <person name="Larsson K.H."/>
            <person name="Matsuura K."/>
            <person name="Barry K."/>
            <person name="Labutti K."/>
            <person name="Kuo R."/>
            <person name="Ohm R.A."/>
            <person name="Bhattacharya S.S."/>
            <person name="Shirouzu T."/>
            <person name="Yoshinaga Y."/>
            <person name="Martin F.M."/>
            <person name="Grigoriev I.V."/>
            <person name="Hibbett D.S."/>
        </authorList>
    </citation>
    <scope>NUCLEOTIDE SEQUENCE [LARGE SCALE GENOMIC DNA]</scope>
    <source>
        <strain evidence="2 3">HHB12733</strain>
    </source>
</reference>
<evidence type="ECO:0000313" key="2">
    <source>
        <dbReference type="EMBL" id="KZT56631.1"/>
    </source>
</evidence>
<dbReference type="AlphaFoldDB" id="A0A165FEL2"/>